<keyword evidence="3" id="KW-1185">Reference proteome</keyword>
<name>A0A445IF72_GLYSO</name>
<proteinExistence type="predicted"/>
<dbReference type="GO" id="GO:0003682">
    <property type="term" value="F:chromatin binding"/>
    <property type="evidence" value="ECO:0007669"/>
    <property type="project" value="InterPro"/>
</dbReference>
<dbReference type="Proteomes" id="UP000289340">
    <property type="component" value="Chromosome 11"/>
</dbReference>
<dbReference type="EMBL" id="QZWG01000011">
    <property type="protein sequence ID" value="RZB84710.1"/>
    <property type="molecule type" value="Genomic_DNA"/>
</dbReference>
<dbReference type="PANTHER" id="PTHR47073:SF5">
    <property type="entry name" value="BAH DOMAIN PROTEIN"/>
    <property type="match status" value="1"/>
</dbReference>
<dbReference type="InterPro" id="IPR001025">
    <property type="entry name" value="BAH_dom"/>
</dbReference>
<reference evidence="2 3" key="1">
    <citation type="submission" date="2018-09" db="EMBL/GenBank/DDBJ databases">
        <title>A high-quality reference genome of wild soybean provides a powerful tool to mine soybean genomes.</title>
        <authorList>
            <person name="Xie M."/>
            <person name="Chung C.Y.L."/>
            <person name="Li M.-W."/>
            <person name="Wong F.-L."/>
            <person name="Chan T.-F."/>
            <person name="Lam H.-M."/>
        </authorList>
    </citation>
    <scope>NUCLEOTIDE SEQUENCE [LARGE SCALE GENOMIC DNA]</scope>
    <source>
        <strain evidence="3">cv. W05</strain>
        <tissue evidence="2">Hypocotyl of etiolated seedlings</tissue>
    </source>
</reference>
<evidence type="ECO:0000313" key="3">
    <source>
        <dbReference type="Proteomes" id="UP000289340"/>
    </source>
</evidence>
<sequence>MSHSRPPPSEANVGKMIDFKWGDKRGVGGKNKDIQYYESFVYEGVEYFLYDCVYLYTAGHVETSIGKLVKIFETRNRQKMIKLVWFFRPFDIRNWLGQYKPCWNELFLASGEGKGVSNFNYLESIIRKCSVICTSKDKRNPKPSEIELKKADYFFNCTFDVVRGVIIDQFTNEIDGIRVERFFNRNGDEKTSNHLHVGTDIRPKIVIKTRTNPCTISHCQVNDKAKVRTYENVLPKQSSDSYTYKKRKIVEEKPTIGQISKTPKEQEIDEKKAELRQDERVKTNKKVIDVIERPDAEKRRWFKKMPWDERLQTAQKMGTLVLLNNLDPSYTSFEVEDLVWCALKARVEARMIEWSPGSSKYYGRALVIFKTKDAAESAIYQLNKRCLVLGEGRIVSAIKGTLREPGKKKRFTGHLVLDRAAHQRQHQEMRNAVSTSHCSQPNTIEYGMATEWILHYEKSNACWNALYEKQMKEIQDVRSKLKMDRIFSVESLSNPT</sequence>
<evidence type="ECO:0000313" key="2">
    <source>
        <dbReference type="EMBL" id="RZB84710.1"/>
    </source>
</evidence>
<dbReference type="GO" id="GO:0003723">
    <property type="term" value="F:RNA binding"/>
    <property type="evidence" value="ECO:0007669"/>
    <property type="project" value="TreeGrafter"/>
</dbReference>
<gene>
    <name evidence="2" type="ORF">D0Y65_032819</name>
</gene>
<dbReference type="PANTHER" id="PTHR47073">
    <property type="entry name" value="PROTEIN ANTI-SILENCING 1"/>
    <property type="match status" value="1"/>
</dbReference>
<protein>
    <submittedName>
        <fullName evidence="2">Protein ANTI-SILENCING 1</fullName>
    </submittedName>
</protein>
<organism evidence="2 3">
    <name type="scientific">Glycine soja</name>
    <name type="common">Wild soybean</name>
    <dbReference type="NCBI Taxonomy" id="3848"/>
    <lineage>
        <taxon>Eukaryota</taxon>
        <taxon>Viridiplantae</taxon>
        <taxon>Streptophyta</taxon>
        <taxon>Embryophyta</taxon>
        <taxon>Tracheophyta</taxon>
        <taxon>Spermatophyta</taxon>
        <taxon>Magnoliopsida</taxon>
        <taxon>eudicotyledons</taxon>
        <taxon>Gunneridae</taxon>
        <taxon>Pentapetalae</taxon>
        <taxon>rosids</taxon>
        <taxon>fabids</taxon>
        <taxon>Fabales</taxon>
        <taxon>Fabaceae</taxon>
        <taxon>Papilionoideae</taxon>
        <taxon>50 kb inversion clade</taxon>
        <taxon>NPAAA clade</taxon>
        <taxon>indigoferoid/millettioid clade</taxon>
        <taxon>Phaseoleae</taxon>
        <taxon>Glycine</taxon>
        <taxon>Glycine subgen. Soja</taxon>
    </lineage>
</organism>
<dbReference type="AlphaFoldDB" id="A0A445IF72"/>
<dbReference type="Pfam" id="PF01426">
    <property type="entry name" value="BAH"/>
    <property type="match status" value="1"/>
</dbReference>
<dbReference type="Gramene" id="XM_028333716.1">
    <property type="protein sequence ID" value="XP_028189517.1"/>
    <property type="gene ID" value="LOC114375852"/>
</dbReference>
<evidence type="ECO:0000259" key="1">
    <source>
        <dbReference type="PROSITE" id="PS51038"/>
    </source>
</evidence>
<dbReference type="Gene3D" id="2.30.30.490">
    <property type="match status" value="1"/>
</dbReference>
<dbReference type="InterPro" id="IPR043151">
    <property type="entry name" value="BAH_sf"/>
</dbReference>
<feature type="domain" description="BAH" evidence="1">
    <location>
        <begin position="45"/>
        <end position="170"/>
    </location>
</feature>
<comment type="caution">
    <text evidence="2">The sequence shown here is derived from an EMBL/GenBank/DDBJ whole genome shotgun (WGS) entry which is preliminary data.</text>
</comment>
<dbReference type="FunFam" id="2.30.30.490:FF:000017">
    <property type="entry name" value="Bromo-adjacent homology (BAH) domain-containing protein"/>
    <property type="match status" value="1"/>
</dbReference>
<dbReference type="PROSITE" id="PS51038">
    <property type="entry name" value="BAH"/>
    <property type="match status" value="1"/>
</dbReference>
<accession>A0A445IF72</accession>